<proteinExistence type="inferred from homology"/>
<dbReference type="Pfam" id="PF03449">
    <property type="entry name" value="GreA_GreB_N"/>
    <property type="match status" value="1"/>
</dbReference>
<dbReference type="Proteomes" id="UP000228596">
    <property type="component" value="Unassembled WGS sequence"/>
</dbReference>
<comment type="function">
    <text evidence="6 8 9">Necessary for efficient RNA polymerase transcription elongation past template-encoded arresting sites. The arresting sites in DNA have the property of trapping a certain fraction of elongating RNA polymerases that pass through, resulting in locked ternary complexes. Cleavage of the nascent transcript by cleavage factors such as GreA or GreB allows the resumption of elongation from the new 3'terminus. GreA releases sequences of 2 to 3 nucleotides.</text>
</comment>
<dbReference type="GO" id="GO:0032784">
    <property type="term" value="P:regulation of DNA-templated transcription elongation"/>
    <property type="evidence" value="ECO:0007669"/>
    <property type="project" value="UniProtKB-UniRule"/>
</dbReference>
<dbReference type="InterPro" id="IPR028624">
    <property type="entry name" value="Tscrpt_elong_fac_GreA/B"/>
</dbReference>
<comment type="similarity">
    <text evidence="1 8 9">Belongs to the GreA/GreB family.</text>
</comment>
<dbReference type="GO" id="GO:0006354">
    <property type="term" value="P:DNA-templated transcription elongation"/>
    <property type="evidence" value="ECO:0007669"/>
    <property type="project" value="TreeGrafter"/>
</dbReference>
<dbReference type="InterPro" id="IPR001437">
    <property type="entry name" value="Tscrpt_elong_fac_GreA/B_C"/>
</dbReference>
<dbReference type="FunFam" id="1.10.287.180:FF:000001">
    <property type="entry name" value="Transcription elongation factor GreA"/>
    <property type="match status" value="1"/>
</dbReference>
<dbReference type="EMBL" id="PEZV01000025">
    <property type="protein sequence ID" value="PIT97278.1"/>
    <property type="molecule type" value="Genomic_DNA"/>
</dbReference>
<dbReference type="InterPro" id="IPR036953">
    <property type="entry name" value="GreA/GreB_C_sf"/>
</dbReference>
<dbReference type="HAMAP" id="MF_00105">
    <property type="entry name" value="GreA_GreB"/>
    <property type="match status" value="1"/>
</dbReference>
<evidence type="ECO:0000256" key="5">
    <source>
        <dbReference type="ARBA" id="ARBA00023163"/>
    </source>
</evidence>
<dbReference type="PANTHER" id="PTHR30437:SF4">
    <property type="entry name" value="TRANSCRIPTION ELONGATION FACTOR GREA"/>
    <property type="match status" value="1"/>
</dbReference>
<dbReference type="PIRSF" id="PIRSF006092">
    <property type="entry name" value="GreA_GreB"/>
    <property type="match status" value="1"/>
</dbReference>
<dbReference type="InterPro" id="IPR006359">
    <property type="entry name" value="Tscrpt_elong_fac_GreA"/>
</dbReference>
<comment type="caution">
    <text evidence="12">The sequence shown here is derived from an EMBL/GenBank/DDBJ whole genome shotgun (WGS) entry which is preliminary data.</text>
</comment>
<evidence type="ECO:0000313" key="13">
    <source>
        <dbReference type="Proteomes" id="UP000228596"/>
    </source>
</evidence>
<dbReference type="Gene3D" id="3.10.50.30">
    <property type="entry name" value="Transcription elongation factor, GreA/GreB, C-terminal domain"/>
    <property type="match status" value="1"/>
</dbReference>
<dbReference type="Pfam" id="PF01272">
    <property type="entry name" value="GreA_GreB"/>
    <property type="match status" value="1"/>
</dbReference>
<dbReference type="InterPro" id="IPR036805">
    <property type="entry name" value="Tscrpt_elong_fac_GreA/B_N_sf"/>
</dbReference>
<dbReference type="Gene3D" id="1.10.287.180">
    <property type="entry name" value="Transcription elongation factor, GreA/GreB, N-terminal domain"/>
    <property type="match status" value="1"/>
</dbReference>
<evidence type="ECO:0000259" key="11">
    <source>
        <dbReference type="Pfam" id="PF03449"/>
    </source>
</evidence>
<dbReference type="SUPFAM" id="SSF54534">
    <property type="entry name" value="FKBP-like"/>
    <property type="match status" value="1"/>
</dbReference>
<keyword evidence="12" id="KW-0648">Protein biosynthesis</keyword>
<dbReference type="GO" id="GO:0003677">
    <property type="term" value="F:DNA binding"/>
    <property type="evidence" value="ECO:0007669"/>
    <property type="project" value="UniProtKB-UniRule"/>
</dbReference>
<dbReference type="SUPFAM" id="SSF46557">
    <property type="entry name" value="GreA transcript cleavage protein, N-terminal domain"/>
    <property type="match status" value="1"/>
</dbReference>
<sequence>MKKIVTLTTKGREKLLKELEEYKRVKRPAVIDRIKRAKEFGDLSENAEYEDARNEQSFIEGRIQELEYLLKNSTISKKDDGVISIGSIVKVKSGGEEFEYEIVGANESDPVNNKISNESPIGKALLGLKQGSKVSAITPSGELKMEVVAIN</sequence>
<dbReference type="AlphaFoldDB" id="A0A2M6WWU7"/>
<evidence type="ECO:0000259" key="10">
    <source>
        <dbReference type="Pfam" id="PF01272"/>
    </source>
</evidence>
<keyword evidence="3 8" id="KW-0805">Transcription regulation</keyword>
<evidence type="ECO:0000313" key="12">
    <source>
        <dbReference type="EMBL" id="PIT97278.1"/>
    </source>
</evidence>
<reference evidence="13" key="1">
    <citation type="submission" date="2017-09" db="EMBL/GenBank/DDBJ databases">
        <title>Depth-based differentiation of microbial function through sediment-hosted aquifers and enrichment of novel symbionts in the deep terrestrial subsurface.</title>
        <authorList>
            <person name="Probst A.J."/>
            <person name="Ladd B."/>
            <person name="Jarett J.K."/>
            <person name="Geller-Mcgrath D.E."/>
            <person name="Sieber C.M.K."/>
            <person name="Emerson J.B."/>
            <person name="Anantharaman K."/>
            <person name="Thomas B.C."/>
            <person name="Malmstrom R."/>
            <person name="Stieglmeier M."/>
            <person name="Klingl A."/>
            <person name="Woyke T."/>
            <person name="Ryan C.M."/>
            <person name="Banfield J.F."/>
        </authorList>
    </citation>
    <scope>NUCLEOTIDE SEQUENCE [LARGE SCALE GENOMIC DNA]</scope>
</reference>
<keyword evidence="5 8" id="KW-0804">Transcription</keyword>
<evidence type="ECO:0000256" key="7">
    <source>
        <dbReference type="ARBA" id="ARBA00030776"/>
    </source>
</evidence>
<keyword evidence="12" id="KW-0251">Elongation factor</keyword>
<protein>
    <recommendedName>
        <fullName evidence="2 8">Transcription elongation factor GreA</fullName>
    </recommendedName>
    <alternativeName>
        <fullName evidence="7 8">Transcript cleavage factor GreA</fullName>
    </alternativeName>
</protein>
<dbReference type="InterPro" id="IPR023459">
    <property type="entry name" value="Tscrpt_elong_fac_GreA/B_fam"/>
</dbReference>
<keyword evidence="4 8" id="KW-0238">DNA-binding</keyword>
<dbReference type="NCBIfam" id="TIGR01462">
    <property type="entry name" value="greA"/>
    <property type="match status" value="1"/>
</dbReference>
<gene>
    <name evidence="8" type="primary">greA</name>
    <name evidence="12" type="ORF">COT77_02330</name>
</gene>
<evidence type="ECO:0000256" key="2">
    <source>
        <dbReference type="ARBA" id="ARBA00013729"/>
    </source>
</evidence>
<evidence type="ECO:0000256" key="3">
    <source>
        <dbReference type="ARBA" id="ARBA00023015"/>
    </source>
</evidence>
<feature type="domain" description="Transcription elongation factor GreA/GreB C-terminal" evidence="10">
    <location>
        <begin position="79"/>
        <end position="151"/>
    </location>
</feature>
<evidence type="ECO:0000256" key="4">
    <source>
        <dbReference type="ARBA" id="ARBA00023125"/>
    </source>
</evidence>
<name>A0A2M6WWU7_9BACT</name>
<dbReference type="InterPro" id="IPR018151">
    <property type="entry name" value="TF_GreA/GreB_CS"/>
</dbReference>
<dbReference type="GO" id="GO:0070063">
    <property type="term" value="F:RNA polymerase binding"/>
    <property type="evidence" value="ECO:0007669"/>
    <property type="project" value="InterPro"/>
</dbReference>
<organism evidence="12 13">
    <name type="scientific">Candidatus Berkelbacteria bacterium CG10_big_fil_rev_8_21_14_0_10_41_12</name>
    <dbReference type="NCBI Taxonomy" id="1974513"/>
    <lineage>
        <taxon>Bacteria</taxon>
        <taxon>Candidatus Berkelbacteria</taxon>
    </lineage>
</organism>
<dbReference type="PROSITE" id="PS00829">
    <property type="entry name" value="GREAB_1"/>
    <property type="match status" value="1"/>
</dbReference>
<feature type="domain" description="Transcription elongation factor GreA/GreB N-terminal" evidence="11">
    <location>
        <begin position="6"/>
        <end position="75"/>
    </location>
</feature>
<accession>A0A2M6WWU7</accession>
<evidence type="ECO:0000256" key="1">
    <source>
        <dbReference type="ARBA" id="ARBA00008213"/>
    </source>
</evidence>
<dbReference type="PANTHER" id="PTHR30437">
    <property type="entry name" value="TRANSCRIPTION ELONGATION FACTOR GREA"/>
    <property type="match status" value="1"/>
</dbReference>
<dbReference type="NCBIfam" id="NF001263">
    <property type="entry name" value="PRK00226.1-4"/>
    <property type="match status" value="1"/>
</dbReference>
<evidence type="ECO:0000256" key="6">
    <source>
        <dbReference type="ARBA" id="ARBA00024916"/>
    </source>
</evidence>
<evidence type="ECO:0000256" key="8">
    <source>
        <dbReference type="HAMAP-Rule" id="MF_00105"/>
    </source>
</evidence>
<evidence type="ECO:0000256" key="9">
    <source>
        <dbReference type="RuleBase" id="RU000556"/>
    </source>
</evidence>
<dbReference type="GO" id="GO:0003746">
    <property type="term" value="F:translation elongation factor activity"/>
    <property type="evidence" value="ECO:0007669"/>
    <property type="project" value="UniProtKB-KW"/>
</dbReference>
<dbReference type="InterPro" id="IPR022691">
    <property type="entry name" value="Tscrpt_elong_fac_GreA/B_N"/>
</dbReference>